<keyword evidence="2" id="KW-0378">Hydrolase</keyword>
<dbReference type="OrthoDB" id="9804310at2"/>
<comment type="caution">
    <text evidence="3">The sequence shown here is derived from an EMBL/GenBank/DDBJ whole genome shotgun (WGS) entry which is preliminary data.</text>
</comment>
<dbReference type="PANTHER" id="PTHR43187">
    <property type="entry name" value="GLUTAMINE AMIDOTRANSFERASE DUG3-RELATED"/>
    <property type="match status" value="1"/>
</dbReference>
<dbReference type="InterPro" id="IPR052373">
    <property type="entry name" value="Gamma-glu_amide_hydrolase"/>
</dbReference>
<comment type="pathway">
    <text evidence="2">Amino-acid biosynthesis; ergothioneine biosynthesis.</text>
</comment>
<evidence type="ECO:0000313" key="3">
    <source>
        <dbReference type="EMBL" id="PXY22392.1"/>
    </source>
</evidence>
<dbReference type="AlphaFoldDB" id="A0A2V4AP58"/>
<dbReference type="EC" id="3.5.1.118" evidence="2"/>
<dbReference type="InterPro" id="IPR017808">
    <property type="entry name" value="EgtC"/>
</dbReference>
<organism evidence="3 4">
    <name type="scientific">Prauserella muralis</name>
    <dbReference type="NCBI Taxonomy" id="588067"/>
    <lineage>
        <taxon>Bacteria</taxon>
        <taxon>Bacillati</taxon>
        <taxon>Actinomycetota</taxon>
        <taxon>Actinomycetes</taxon>
        <taxon>Pseudonocardiales</taxon>
        <taxon>Pseudonocardiaceae</taxon>
        <taxon>Prauserella</taxon>
    </lineage>
</organism>
<comment type="catalytic activity">
    <reaction evidence="2">
        <text>gamma-L-glutamyl-hercynylcysteine S-oxide + H2O = S-(hercyn-2-yl)-L-cysteine S-oxide + L-glutamate</text>
        <dbReference type="Rhea" id="RHEA:42684"/>
        <dbReference type="ChEBI" id="CHEBI:15377"/>
        <dbReference type="ChEBI" id="CHEBI:29985"/>
        <dbReference type="ChEBI" id="CHEBI:82703"/>
        <dbReference type="ChEBI" id="CHEBI:82706"/>
        <dbReference type="EC" id="3.5.1.118"/>
    </reaction>
</comment>
<reference evidence="3 4" key="1">
    <citation type="submission" date="2016-07" db="EMBL/GenBank/DDBJ databases">
        <title>Draft genome sequence of Prauserella muralis DSM 45305, isolated from a mould-covered wall in an indoor environment.</title>
        <authorList>
            <person name="Ruckert C."/>
            <person name="Albersmeier A."/>
            <person name="Jiang C.-L."/>
            <person name="Jiang Y."/>
            <person name="Kalinowski J."/>
            <person name="Schneider O."/>
            <person name="Winkler A."/>
            <person name="Zotchev S.B."/>
        </authorList>
    </citation>
    <scope>NUCLEOTIDE SEQUENCE [LARGE SCALE GENOMIC DNA]</scope>
    <source>
        <strain evidence="3 4">DSM 45305</strain>
    </source>
</reference>
<evidence type="ECO:0000256" key="1">
    <source>
        <dbReference type="ARBA" id="ARBA00022962"/>
    </source>
</evidence>
<dbReference type="InterPro" id="IPR032889">
    <property type="entry name" value="EgtC_Actinobacteria"/>
</dbReference>
<dbReference type="InterPro" id="IPR026869">
    <property type="entry name" value="EgtC-like"/>
</dbReference>
<dbReference type="Gene3D" id="3.60.20.10">
    <property type="entry name" value="Glutamine Phosphoribosylpyrophosphate, subunit 1, domain 1"/>
    <property type="match status" value="1"/>
</dbReference>
<dbReference type="InterPro" id="IPR029055">
    <property type="entry name" value="Ntn_hydrolases_N"/>
</dbReference>
<dbReference type="Pfam" id="PF13230">
    <property type="entry name" value="GATase_4"/>
    <property type="match status" value="1"/>
</dbReference>
<protein>
    <recommendedName>
        <fullName evidence="2">Gamma-glutamyl-hercynylcysteine sulfoxide hydrolase</fullName>
        <ecNumber evidence="2">3.5.1.118</ecNumber>
    </recommendedName>
    <alternativeName>
        <fullName evidence="2">Gamma-glutamyl hercynylcysteine S-oxide hydrolase</fullName>
    </alternativeName>
</protein>
<comment type="function">
    <text evidence="2">Catalyzes the hydrolysis of the gamma-glutamyl amide bond of hercynyl-gamma-L-glutamyl-L-cysteine sulfoxide to produce hercynylcysteine sulfoxide, a step in the biosynthesis pathway of ergothioneine.</text>
</comment>
<dbReference type="CDD" id="cd01908">
    <property type="entry name" value="YafJ"/>
    <property type="match status" value="1"/>
</dbReference>
<dbReference type="GO" id="GO:0016811">
    <property type="term" value="F:hydrolase activity, acting on carbon-nitrogen (but not peptide) bonds, in linear amides"/>
    <property type="evidence" value="ECO:0007669"/>
    <property type="project" value="UniProtKB-UniRule"/>
</dbReference>
<dbReference type="EMBL" id="MASW01000005">
    <property type="protein sequence ID" value="PXY22392.1"/>
    <property type="molecule type" value="Genomic_DNA"/>
</dbReference>
<dbReference type="HAMAP" id="MF_02036">
    <property type="entry name" value="EgtC"/>
    <property type="match status" value="1"/>
</dbReference>
<dbReference type="PANTHER" id="PTHR43187:SF2">
    <property type="entry name" value="GAMMA-GLUTAMYL-HERCYNYLCYSTEINE SULFOXIDE HYDROLASE"/>
    <property type="match status" value="1"/>
</dbReference>
<dbReference type="SUPFAM" id="SSF56235">
    <property type="entry name" value="N-terminal nucleophile aminohydrolases (Ntn hydrolases)"/>
    <property type="match status" value="1"/>
</dbReference>
<evidence type="ECO:0000256" key="2">
    <source>
        <dbReference type="HAMAP-Rule" id="MF_02036"/>
    </source>
</evidence>
<evidence type="ECO:0000313" key="4">
    <source>
        <dbReference type="Proteomes" id="UP000249915"/>
    </source>
</evidence>
<keyword evidence="1 2" id="KW-0315">Glutamine amidotransferase</keyword>
<dbReference type="PROSITE" id="PS51278">
    <property type="entry name" value="GATASE_TYPE_2"/>
    <property type="match status" value="1"/>
</dbReference>
<gene>
    <name evidence="2" type="primary">egtC</name>
    <name evidence="3" type="ORF">BAY60_21240</name>
</gene>
<dbReference type="RefSeq" id="WP_112282998.1">
    <property type="nucleotide sequence ID" value="NZ_MASW01000005.1"/>
</dbReference>
<accession>A0A2V4AP58</accession>
<dbReference type="NCBIfam" id="TIGR03442">
    <property type="entry name" value="ergothioneine biosynthesis protein EgtC"/>
    <property type="match status" value="1"/>
</dbReference>
<dbReference type="InterPro" id="IPR017932">
    <property type="entry name" value="GATase_2_dom"/>
</dbReference>
<proteinExistence type="inferred from homology"/>
<dbReference type="UniPathway" id="UPA01014"/>
<dbReference type="Proteomes" id="UP000249915">
    <property type="component" value="Unassembled WGS sequence"/>
</dbReference>
<sequence>MCRHLAYLGEPVCPAEPVFTAGHSLLAQSYAPRDMRGGGTVNADGFGLGWFASDGRPVRYRRPSPLWTDESLPRLAETVRSGAFLGAVRSGTAGMPVTEAACAPFADEHWLFSHNGVVRGWPGSVAGLAEKLPVADLLRIEAPTDSALLWTLLRERLREGADPVDAVAGLVTDVERAAPGSRLNLLLVGADVLVGTAWTHALSVCAKDGGALVASEPHDAHPAWRPVPDRHLVVVRRGRPPTVEPLSADTAFSRPGSE</sequence>
<keyword evidence="4" id="KW-1185">Reference proteome</keyword>
<dbReference type="GO" id="GO:0052699">
    <property type="term" value="P:ergothioneine biosynthetic process"/>
    <property type="evidence" value="ECO:0007669"/>
    <property type="project" value="UniProtKB-UniRule"/>
</dbReference>
<name>A0A2V4AP58_9PSEU</name>